<gene>
    <name evidence="2" type="ORF">EUX98_g199</name>
</gene>
<sequence>MASDRNHSSKHPLFKPTPDEIRALVLDYLCHSSYTDTARAFVRDSTIKHLDADGDELMTPATSDGSSGDPLADTLDERLAPAEIRRDIRIHILSGRVDEAAALLNTHFPSVLSEEREPLLGKYSDSSPDSFDYKPKTSVDPTHLALNLRMHAFIEAARTVPLPYTPPGNISISSLSHSSTSPLSPMHADAAGNGMSDHQQELLHRAQSLYAEAQSLVKPADRVTYIEELSKVSGLLAYTDPENSPMAVYLTQKRREALAAQIESAILYRTNRLPVSKIELYTRYTTTLWALCNRWEVKVPPASSWPAGVKLPVQPISSHKAAVSASHSQSSTEVPLKKGDKNLAESSNVPMFDLTEFLNARP</sequence>
<reference evidence="2 3" key="1">
    <citation type="submission" date="2019-02" db="EMBL/GenBank/DDBJ databases">
        <title>Genome sequencing of the rare red list fungi Antrodiella citrinella (Flaviporus citrinellus).</title>
        <authorList>
            <person name="Buettner E."/>
            <person name="Kellner H."/>
        </authorList>
    </citation>
    <scope>NUCLEOTIDE SEQUENCE [LARGE SCALE GENOMIC DNA]</scope>
    <source>
        <strain evidence="2 3">DSM 108506</strain>
    </source>
</reference>
<evidence type="ECO:0000259" key="1">
    <source>
        <dbReference type="SMART" id="SM00757"/>
    </source>
</evidence>
<evidence type="ECO:0000313" key="2">
    <source>
        <dbReference type="EMBL" id="THH33971.1"/>
    </source>
</evidence>
<dbReference type="InterPro" id="IPR013144">
    <property type="entry name" value="CRA_dom"/>
</dbReference>
<dbReference type="InterPro" id="IPR006594">
    <property type="entry name" value="LisH"/>
</dbReference>
<organism evidence="2 3">
    <name type="scientific">Antrodiella citrinella</name>
    <dbReference type="NCBI Taxonomy" id="2447956"/>
    <lineage>
        <taxon>Eukaryota</taxon>
        <taxon>Fungi</taxon>
        <taxon>Dikarya</taxon>
        <taxon>Basidiomycota</taxon>
        <taxon>Agaricomycotina</taxon>
        <taxon>Agaricomycetes</taxon>
        <taxon>Polyporales</taxon>
        <taxon>Steccherinaceae</taxon>
        <taxon>Antrodiella</taxon>
    </lineage>
</organism>
<proteinExistence type="predicted"/>
<dbReference type="AlphaFoldDB" id="A0A4S4N7N2"/>
<dbReference type="SMART" id="SM00757">
    <property type="entry name" value="CRA"/>
    <property type="match status" value="1"/>
</dbReference>
<dbReference type="OrthoDB" id="8048523at2759"/>
<accession>A0A4S4N7N2</accession>
<protein>
    <recommendedName>
        <fullName evidence="1">CRA domain-containing protein</fullName>
    </recommendedName>
</protein>
<dbReference type="Pfam" id="PF10607">
    <property type="entry name" value="CTLH"/>
    <property type="match status" value="1"/>
</dbReference>
<dbReference type="PANTHER" id="PTHR12864">
    <property type="entry name" value="RAN BINDING PROTEIN 9-RELATED"/>
    <property type="match status" value="1"/>
</dbReference>
<name>A0A4S4N7N2_9APHY</name>
<dbReference type="EMBL" id="SGPM01000002">
    <property type="protein sequence ID" value="THH33971.1"/>
    <property type="molecule type" value="Genomic_DNA"/>
</dbReference>
<keyword evidence="3" id="KW-1185">Reference proteome</keyword>
<comment type="caution">
    <text evidence="2">The sequence shown here is derived from an EMBL/GenBank/DDBJ whole genome shotgun (WGS) entry which is preliminary data.</text>
</comment>
<dbReference type="Proteomes" id="UP000308730">
    <property type="component" value="Unassembled WGS sequence"/>
</dbReference>
<feature type="domain" description="CRA" evidence="1">
    <location>
        <begin position="197"/>
        <end position="298"/>
    </location>
</feature>
<evidence type="ECO:0000313" key="3">
    <source>
        <dbReference type="Proteomes" id="UP000308730"/>
    </source>
</evidence>
<dbReference type="InterPro" id="IPR050618">
    <property type="entry name" value="Ubq-SigPath_Reg"/>
</dbReference>
<dbReference type="InterPro" id="IPR024964">
    <property type="entry name" value="CTLH/CRA"/>
</dbReference>
<dbReference type="PROSITE" id="PS50896">
    <property type="entry name" value="LISH"/>
    <property type="match status" value="1"/>
</dbReference>